<dbReference type="SUPFAM" id="SSF55073">
    <property type="entry name" value="Nucleotide cyclase"/>
    <property type="match status" value="1"/>
</dbReference>
<feature type="domain" description="GGDEF" evidence="2">
    <location>
        <begin position="469"/>
        <end position="604"/>
    </location>
</feature>
<protein>
    <recommendedName>
        <fullName evidence="2">GGDEF domain-containing protein</fullName>
    </recommendedName>
</protein>
<dbReference type="CDD" id="cd01949">
    <property type="entry name" value="GGDEF"/>
    <property type="match status" value="1"/>
</dbReference>
<evidence type="ECO:0000256" key="1">
    <source>
        <dbReference type="SAM" id="Phobius"/>
    </source>
</evidence>
<gene>
    <name evidence="3" type="ORF">CRV06_06650</name>
</gene>
<dbReference type="PANTHER" id="PTHR46663">
    <property type="entry name" value="DIGUANYLATE CYCLASE DGCT-RELATED"/>
    <property type="match status" value="1"/>
</dbReference>
<dbReference type="RefSeq" id="WP_129081858.1">
    <property type="nucleotide sequence ID" value="NZ_CP041070.1"/>
</dbReference>
<dbReference type="PROSITE" id="PS50887">
    <property type="entry name" value="GGDEF"/>
    <property type="match status" value="1"/>
</dbReference>
<dbReference type="Gene3D" id="3.30.70.270">
    <property type="match status" value="1"/>
</dbReference>
<keyword evidence="4" id="KW-1185">Reference proteome</keyword>
<dbReference type="AlphaFoldDB" id="A0A4Q0Y027"/>
<sequence>MSRNIILNSVLMVIALSLSITLLSLYNLRNAGIKSAIHNAVSISEAVKSGLTSYMVNDNMHQVGTFIQSVSNMRNVDKLWLARSEYVNKQFGHVRDIPRDDIDKKVLNSGKMYYEIDESITKTTVRVTIPYNAVADKGINCLKCHNVEQGTTLGAISLVLDINTLKEIGIESIYIVSLFILLTIIFFLIYNKKYIMPYFKLYELFKNSISNAIQGNFEKISPPKELSMDIIHLTREYNNLLEIFKDTTDDIDKKLQVYTGYKTSTMRRNPLKESKFIVDNLSNLYQYKKQIELDSTLEEIYTRLKEVMQNRFGLKNFTFMEIDSTKQKMRKVAQSGESFYCEPTIKNNPELCRCARTNQDVVSIKFQNSCQYYENKDKYYYCINFDIAKNIYLIVHFTCNTVEELNSLKEKVIFIKSYLKETTPVIEVKLLMAALKESAFKDSLTGLYNRKFLEEHSKKLLPQIKRENGDIGVLMLDMDHFKAVNDEYGHNIGDKVLKELAKILEDTVRESDIVIRYGGEEFIVLLINVKSEEAALNVASKIAQRVRENEIDIYAGTKLKKTVSIGLSMYPKDSNNLDTVIKNADIALYEAKNSGRDNVKRFKEEQVSSIDLF</sequence>
<dbReference type="PANTHER" id="PTHR46663:SF2">
    <property type="entry name" value="GGDEF DOMAIN-CONTAINING PROTEIN"/>
    <property type="match status" value="1"/>
</dbReference>
<proteinExistence type="predicted"/>
<keyword evidence="1" id="KW-1133">Transmembrane helix</keyword>
<dbReference type="SMART" id="SM00267">
    <property type="entry name" value="GGDEF"/>
    <property type="match status" value="1"/>
</dbReference>
<reference evidence="3 4" key="1">
    <citation type="submission" date="2017-10" db="EMBL/GenBank/DDBJ databases">
        <title>Genomics of the genus Arcobacter.</title>
        <authorList>
            <person name="Perez-Cataluna A."/>
            <person name="Figueras M.J."/>
        </authorList>
    </citation>
    <scope>NUCLEOTIDE SEQUENCE [LARGE SCALE GENOMIC DNA]</scope>
    <source>
        <strain evidence="3 4">DSM 24636</strain>
    </source>
</reference>
<evidence type="ECO:0000259" key="2">
    <source>
        <dbReference type="PROSITE" id="PS50887"/>
    </source>
</evidence>
<organism evidence="3 4">
    <name type="scientific">Halarcobacter anaerophilus</name>
    <dbReference type="NCBI Taxonomy" id="877500"/>
    <lineage>
        <taxon>Bacteria</taxon>
        <taxon>Pseudomonadati</taxon>
        <taxon>Campylobacterota</taxon>
        <taxon>Epsilonproteobacteria</taxon>
        <taxon>Campylobacterales</taxon>
        <taxon>Arcobacteraceae</taxon>
        <taxon>Halarcobacter</taxon>
    </lineage>
</organism>
<dbReference type="OrthoDB" id="9778432at2"/>
<dbReference type="FunFam" id="3.30.70.270:FF:000001">
    <property type="entry name" value="Diguanylate cyclase domain protein"/>
    <property type="match status" value="1"/>
</dbReference>
<name>A0A4Q0Y027_9BACT</name>
<dbReference type="GO" id="GO:0003824">
    <property type="term" value="F:catalytic activity"/>
    <property type="evidence" value="ECO:0007669"/>
    <property type="project" value="UniProtKB-ARBA"/>
</dbReference>
<feature type="transmembrane region" description="Helical" evidence="1">
    <location>
        <begin position="6"/>
        <end position="28"/>
    </location>
</feature>
<evidence type="ECO:0000313" key="3">
    <source>
        <dbReference type="EMBL" id="RXJ63350.1"/>
    </source>
</evidence>
<dbReference type="Gene3D" id="3.30.450.290">
    <property type="match status" value="1"/>
</dbReference>
<dbReference type="InterPro" id="IPR029787">
    <property type="entry name" value="Nucleotide_cyclase"/>
</dbReference>
<keyword evidence="1" id="KW-0812">Transmembrane</keyword>
<dbReference type="InterPro" id="IPR052163">
    <property type="entry name" value="DGC-Regulatory_Protein"/>
</dbReference>
<dbReference type="Pfam" id="PF00990">
    <property type="entry name" value="GGDEF"/>
    <property type="match status" value="1"/>
</dbReference>
<dbReference type="InterPro" id="IPR043128">
    <property type="entry name" value="Rev_trsase/Diguanyl_cyclase"/>
</dbReference>
<accession>A0A4Q0Y027</accession>
<evidence type="ECO:0000313" key="4">
    <source>
        <dbReference type="Proteomes" id="UP000290191"/>
    </source>
</evidence>
<keyword evidence="1" id="KW-0472">Membrane</keyword>
<dbReference type="STRING" id="877500.GCA_000935065_00473"/>
<feature type="transmembrane region" description="Helical" evidence="1">
    <location>
        <begin position="172"/>
        <end position="190"/>
    </location>
</feature>
<dbReference type="NCBIfam" id="TIGR00254">
    <property type="entry name" value="GGDEF"/>
    <property type="match status" value="1"/>
</dbReference>
<dbReference type="Proteomes" id="UP000290191">
    <property type="component" value="Unassembled WGS sequence"/>
</dbReference>
<comment type="caution">
    <text evidence="3">The sequence shown here is derived from an EMBL/GenBank/DDBJ whole genome shotgun (WGS) entry which is preliminary data.</text>
</comment>
<dbReference type="EMBL" id="PDKO01000004">
    <property type="protein sequence ID" value="RXJ63350.1"/>
    <property type="molecule type" value="Genomic_DNA"/>
</dbReference>
<dbReference type="InterPro" id="IPR000160">
    <property type="entry name" value="GGDEF_dom"/>
</dbReference>